<dbReference type="KEGG" id="awo:Awo_c18620"/>
<dbReference type="HOGENOM" id="CLU_068011_2_0_9"/>
<organism evidence="2 3">
    <name type="scientific">Acetobacterium woodii (strain ATCC 29683 / DSM 1030 / JCM 2381 / KCTC 1655 / WB1)</name>
    <dbReference type="NCBI Taxonomy" id="931626"/>
    <lineage>
        <taxon>Bacteria</taxon>
        <taxon>Bacillati</taxon>
        <taxon>Bacillota</taxon>
        <taxon>Clostridia</taxon>
        <taxon>Eubacteriales</taxon>
        <taxon>Eubacteriaceae</taxon>
        <taxon>Acetobacterium</taxon>
    </lineage>
</organism>
<keyword evidence="3" id="KW-1185">Reference proteome</keyword>
<dbReference type="GO" id="GO:0003916">
    <property type="term" value="F:DNA topoisomerase activity"/>
    <property type="evidence" value="ECO:0007669"/>
    <property type="project" value="InterPro"/>
</dbReference>
<proteinExistence type="predicted"/>
<dbReference type="RefSeq" id="WP_014356241.1">
    <property type="nucleotide sequence ID" value="NC_016894.1"/>
</dbReference>
<dbReference type="AlphaFoldDB" id="H6LJ78"/>
<dbReference type="GO" id="GO:0003677">
    <property type="term" value="F:DNA binding"/>
    <property type="evidence" value="ECO:0007669"/>
    <property type="project" value="InterPro"/>
</dbReference>
<dbReference type="PROSITE" id="PS50965">
    <property type="entry name" value="NERD"/>
    <property type="match status" value="1"/>
</dbReference>
<dbReference type="Pfam" id="PF08378">
    <property type="entry name" value="NERD"/>
    <property type="match status" value="1"/>
</dbReference>
<dbReference type="eggNOG" id="COG0551">
    <property type="taxonomic scope" value="Bacteria"/>
</dbReference>
<dbReference type="Pfam" id="PF01396">
    <property type="entry name" value="Zn_ribbon_Top1"/>
    <property type="match status" value="1"/>
</dbReference>
<dbReference type="OrthoDB" id="9776650at2"/>
<dbReference type="GO" id="GO:0006265">
    <property type="term" value="P:DNA topological change"/>
    <property type="evidence" value="ECO:0007669"/>
    <property type="project" value="InterPro"/>
</dbReference>
<dbReference type="InterPro" id="IPR011528">
    <property type="entry name" value="NERD"/>
</dbReference>
<dbReference type="GO" id="GO:0005694">
    <property type="term" value="C:chromosome"/>
    <property type="evidence" value="ECO:0007669"/>
    <property type="project" value="InterPro"/>
</dbReference>
<feature type="domain" description="NERD" evidence="1">
    <location>
        <begin position="25"/>
        <end position="141"/>
    </location>
</feature>
<gene>
    <name evidence="2" type="ordered locus">Awo_c18620</name>
</gene>
<evidence type="ECO:0000313" key="2">
    <source>
        <dbReference type="EMBL" id="AFA48641.1"/>
    </source>
</evidence>
<accession>H6LJ78</accession>
<protein>
    <recommendedName>
        <fullName evidence="1">NERD domain-containing protein</fullName>
    </recommendedName>
</protein>
<dbReference type="Proteomes" id="UP000007177">
    <property type="component" value="Chromosome"/>
</dbReference>
<dbReference type="Gene3D" id="3.30.65.10">
    <property type="entry name" value="Bacterial Topoisomerase I, domain 1"/>
    <property type="match status" value="1"/>
</dbReference>
<evidence type="ECO:0000313" key="3">
    <source>
        <dbReference type="Proteomes" id="UP000007177"/>
    </source>
</evidence>
<reference evidence="2 3" key="2">
    <citation type="journal article" date="2012" name="PLoS ONE">
        <title>An ancient pathway combining carbon dioxide fixation with the generation and utilization of a sodium ion gradient for ATP synthesis.</title>
        <authorList>
            <person name="Poehlein A."/>
            <person name="Schmidt S."/>
            <person name="Kaster A.K."/>
            <person name="Goenrich M."/>
            <person name="Vollmers J."/>
            <person name="Thurmer A."/>
            <person name="Bertsch J."/>
            <person name="Schuchmann K."/>
            <person name="Voigt B."/>
            <person name="Hecker M."/>
            <person name="Daniel R."/>
            <person name="Thauer R.K."/>
            <person name="Gottschalk G."/>
            <person name="Muller V."/>
        </authorList>
    </citation>
    <scope>NUCLEOTIDE SEQUENCE [LARGE SCALE GENOMIC DNA]</scope>
    <source>
        <strain evidence="3">ATCC 29683 / DSM 1030 / JCM 2381 / KCTC 1655 / WB1</strain>
    </source>
</reference>
<dbReference type="SUPFAM" id="SSF57783">
    <property type="entry name" value="Zinc beta-ribbon"/>
    <property type="match status" value="1"/>
</dbReference>
<dbReference type="STRING" id="931626.Awo_c18620"/>
<dbReference type="InterPro" id="IPR013498">
    <property type="entry name" value="Topo_IA_Znf"/>
</dbReference>
<evidence type="ECO:0000259" key="1">
    <source>
        <dbReference type="PROSITE" id="PS50965"/>
    </source>
</evidence>
<reference evidence="3" key="1">
    <citation type="submission" date="2011-07" db="EMBL/GenBank/DDBJ databases">
        <title>Complete genome sequence of Acetobacterium woodii.</title>
        <authorList>
            <person name="Poehlein A."/>
            <person name="Schmidt S."/>
            <person name="Kaster A.-K."/>
            <person name="Goenrich M."/>
            <person name="Vollmers J."/>
            <person name="Thuermer A."/>
            <person name="Gottschalk G."/>
            <person name="Thauer R.K."/>
            <person name="Daniel R."/>
            <person name="Mueller V."/>
        </authorList>
    </citation>
    <scope>NUCLEOTIDE SEQUENCE [LARGE SCALE GENOMIC DNA]</scope>
    <source>
        <strain evidence="3">ATCC 29683 / DSM 1030 / JCM 2381 / KCTC 1655 / WB1</strain>
    </source>
</reference>
<sequence length="247" mass="28394">MFFILLELLLIGGSIALLIHQVKLKGYLGEKAVEKILTTLPKDQYVVYNNILLKTDYGTTQIDHIILSVFGVFVIETKNYQGWIFGNERDDYWTQNIYGKKARFKNPLLQNYGHVKAIEHVFTNFEALKIIPIVTFSGRSELKVNVNSKNVIKFSQLKDQIGSYTLKMMNFETVLKMGEILTHNNIDSKENRIEHNTKIKSNIKNNNIKIANKICPRCGGNLVNRNGKYGHFIGCSNYPKCRFTKKI</sequence>
<name>H6LJ78_ACEWD</name>
<dbReference type="EMBL" id="CP002987">
    <property type="protein sequence ID" value="AFA48641.1"/>
    <property type="molecule type" value="Genomic_DNA"/>
</dbReference>